<sequence length="182" mass="19768">MTDTPHHQLLPGLPGDGPLPLQFSATGQGQHSEGIVIRFLPEGMPSWVGNFQPGFCRFNCVLEVESTFHVIVVAGGQGYIVDVRNGLLVKHFGGDIENLISIPELGSTLVSNGLWLRLFKGEAEVWCTERLSLDGIRDIQVSLADGFITGEGWYLEDSWYPFKVCISSGEATGGAFESLDVS</sequence>
<dbReference type="GeneID" id="65078170"/>
<accession>A0A193SHR3</accession>
<evidence type="ECO:0000313" key="2">
    <source>
        <dbReference type="Proteomes" id="UP000239025"/>
    </source>
</evidence>
<dbReference type="EMBL" id="LT963395">
    <property type="protein sequence ID" value="SOS14112.1"/>
    <property type="molecule type" value="Genomic_DNA"/>
</dbReference>
<proteinExistence type="predicted"/>
<dbReference type="RefSeq" id="WP_054992720.1">
    <property type="nucleotide sequence ID" value="NZ_LT222319.1"/>
</dbReference>
<name>A0A193SHR3_9PSED</name>
<reference evidence="2" key="1">
    <citation type="submission" date="2017-11" db="EMBL/GenBank/DDBJ databases">
        <authorList>
            <person name="Blom J."/>
        </authorList>
    </citation>
    <scope>NUCLEOTIDE SEQUENCE [LARGE SCALE GENOMIC DNA]</scope>
</reference>
<organism evidence="1 2">
    <name type="scientific">Pseudomonas cerasi</name>
    <dbReference type="NCBI Taxonomy" id="1583341"/>
    <lineage>
        <taxon>Bacteria</taxon>
        <taxon>Pseudomonadati</taxon>
        <taxon>Pseudomonadota</taxon>
        <taxon>Gammaproteobacteria</taxon>
        <taxon>Pseudomonadales</taxon>
        <taxon>Pseudomonadaceae</taxon>
        <taxon>Pseudomonas</taxon>
    </lineage>
</organism>
<evidence type="ECO:0000313" key="1">
    <source>
        <dbReference type="EMBL" id="SOS14112.1"/>
    </source>
</evidence>
<keyword evidence="2" id="KW-1185">Reference proteome</keyword>
<dbReference type="AlphaFoldDB" id="A0A193SHR3"/>
<dbReference type="Proteomes" id="UP000239025">
    <property type="component" value="Chromosome 1"/>
</dbReference>
<gene>
    <name evidence="1" type="ORF">PL963_00116</name>
</gene>
<protein>
    <submittedName>
        <fullName evidence="1">Uncharacterized protein</fullName>
    </submittedName>
</protein>